<dbReference type="PIRSF" id="PIRSF039020">
    <property type="entry name" value="EhpR"/>
    <property type="match status" value="1"/>
</dbReference>
<reference evidence="2 3" key="1">
    <citation type="submission" date="2020-05" db="EMBL/GenBank/DDBJ databases">
        <title>DNA-SIP metagenomic assembled genomes.</title>
        <authorList>
            <person name="Yu J."/>
        </authorList>
    </citation>
    <scope>NUCLEOTIDE SEQUENCE [LARGE SCALE GENOMIC DNA]</scope>
    <source>
        <strain evidence="2">Bin5.27</strain>
    </source>
</reference>
<dbReference type="InterPro" id="IPR029068">
    <property type="entry name" value="Glyas_Bleomycin-R_OHBP_Dase"/>
</dbReference>
<dbReference type="InterPro" id="IPR026275">
    <property type="entry name" value="Glyoxalase/dOase/EhpR"/>
</dbReference>
<organism evidence="2 3">
    <name type="scientific">Glycomyces artemisiae</name>
    <dbReference type="NCBI Taxonomy" id="1076443"/>
    <lineage>
        <taxon>Bacteria</taxon>
        <taxon>Bacillati</taxon>
        <taxon>Actinomycetota</taxon>
        <taxon>Actinomycetes</taxon>
        <taxon>Glycomycetales</taxon>
        <taxon>Glycomycetaceae</taxon>
        <taxon>Glycomyces</taxon>
    </lineage>
</organism>
<name>A0A850CBE6_9ACTN</name>
<dbReference type="Pfam" id="PF00903">
    <property type="entry name" value="Glyoxalase"/>
    <property type="match status" value="1"/>
</dbReference>
<dbReference type="EMBL" id="JABFXE010000349">
    <property type="protein sequence ID" value="NUQ88430.1"/>
    <property type="molecule type" value="Genomic_DNA"/>
</dbReference>
<dbReference type="Gene3D" id="3.30.720.120">
    <property type="match status" value="1"/>
</dbReference>
<feature type="domain" description="VOC" evidence="1">
    <location>
        <begin position="3"/>
        <end position="120"/>
    </location>
</feature>
<proteinExistence type="predicted"/>
<dbReference type="SUPFAM" id="SSF54593">
    <property type="entry name" value="Glyoxalase/Bleomycin resistance protein/Dihydroxybiphenyl dioxygenase"/>
    <property type="match status" value="1"/>
</dbReference>
<evidence type="ECO:0000313" key="2">
    <source>
        <dbReference type="EMBL" id="NUQ88430.1"/>
    </source>
</evidence>
<accession>A0A850CBE6</accession>
<sequence length="121" mass="12838">MPKPNIFITYVADAPAAAEFYGDLFDMKPVFETPAYIAFDLGGGISLSLWSRSGVDLAANPVRTSELCVAEPGGADAIDALHDAWKAKGVTIVDPPRDEVFGRTFVAADPDGNLIRVAPVD</sequence>
<dbReference type="AlphaFoldDB" id="A0A850CBE6"/>
<protein>
    <submittedName>
        <fullName evidence="2">Glyoxalase</fullName>
    </submittedName>
</protein>
<gene>
    <name evidence="2" type="ORF">HOQ43_08210</name>
</gene>
<comment type="caution">
    <text evidence="2">The sequence shown here is derived from an EMBL/GenBank/DDBJ whole genome shotgun (WGS) entry which is preliminary data.</text>
</comment>
<dbReference type="Gene3D" id="3.30.720.110">
    <property type="match status" value="1"/>
</dbReference>
<evidence type="ECO:0000313" key="3">
    <source>
        <dbReference type="Proteomes" id="UP000574690"/>
    </source>
</evidence>
<dbReference type="Proteomes" id="UP000574690">
    <property type="component" value="Unassembled WGS sequence"/>
</dbReference>
<dbReference type="InterPro" id="IPR004360">
    <property type="entry name" value="Glyas_Fos-R_dOase_dom"/>
</dbReference>
<dbReference type="InterPro" id="IPR037523">
    <property type="entry name" value="VOC_core"/>
</dbReference>
<dbReference type="PROSITE" id="PS51819">
    <property type="entry name" value="VOC"/>
    <property type="match status" value="1"/>
</dbReference>
<evidence type="ECO:0000259" key="1">
    <source>
        <dbReference type="PROSITE" id="PS51819"/>
    </source>
</evidence>